<dbReference type="EMBL" id="CM004476">
    <property type="protein sequence ID" value="OCT76079.1"/>
    <property type="molecule type" value="Genomic_DNA"/>
</dbReference>
<dbReference type="PANTHER" id="PTHR19256">
    <property type="entry name" value="T-CELL RECEPTOR GAMMA CHAIN"/>
    <property type="match status" value="1"/>
</dbReference>
<reference evidence="9" key="1">
    <citation type="journal article" date="2016" name="Nature">
        <title>Genome evolution in the allotetraploid frog Xenopus laevis.</title>
        <authorList>
            <person name="Session A.M."/>
            <person name="Uno Y."/>
            <person name="Kwon T."/>
            <person name="Chapman J.A."/>
            <person name="Toyoda A."/>
            <person name="Takahashi S."/>
            <person name="Fukui A."/>
            <person name="Hikosaka A."/>
            <person name="Suzuki A."/>
            <person name="Kondo M."/>
            <person name="van Heeringen S.J."/>
            <person name="Quigley I."/>
            <person name="Heinz S."/>
            <person name="Ogino H."/>
            <person name="Ochi H."/>
            <person name="Hellsten U."/>
            <person name="Lyons J.B."/>
            <person name="Simakov O."/>
            <person name="Putnam N."/>
            <person name="Stites J."/>
            <person name="Kuroki Y."/>
            <person name="Tanaka T."/>
            <person name="Michiue T."/>
            <person name="Watanabe M."/>
            <person name="Bogdanovic O."/>
            <person name="Lister R."/>
            <person name="Georgiou G."/>
            <person name="Paranjpe S.S."/>
            <person name="van Kruijsbergen I."/>
            <person name="Shu S."/>
            <person name="Carlson J."/>
            <person name="Kinoshita T."/>
            <person name="Ohta Y."/>
            <person name="Mawaribuchi S."/>
            <person name="Jenkins J."/>
            <person name="Grimwood J."/>
            <person name="Schmutz J."/>
            <person name="Mitros T."/>
            <person name="Mozaffari S.V."/>
            <person name="Suzuki Y."/>
            <person name="Haramoto Y."/>
            <person name="Yamamoto T.S."/>
            <person name="Takagi C."/>
            <person name="Heald R."/>
            <person name="Miller K."/>
            <person name="Haudenschild C."/>
            <person name="Kitzman J."/>
            <person name="Nakayama T."/>
            <person name="Izutsu Y."/>
            <person name="Robert J."/>
            <person name="Fortriede J."/>
            <person name="Burns K."/>
            <person name="Lotay V."/>
            <person name="Karimi K."/>
            <person name="Yasuoka Y."/>
            <person name="Dichmann D.S."/>
            <person name="Flajnik M.F."/>
            <person name="Houston D.W."/>
            <person name="Shendure J."/>
            <person name="DuPasquier L."/>
            <person name="Vize P.D."/>
            <person name="Zorn A.M."/>
            <person name="Ito M."/>
            <person name="Marcotte E.M."/>
            <person name="Wallingford J.B."/>
            <person name="Ito Y."/>
            <person name="Asashima M."/>
            <person name="Ueno N."/>
            <person name="Matsuda Y."/>
            <person name="Veenstra G.J."/>
            <person name="Fujiyama A."/>
            <person name="Harland R.M."/>
            <person name="Taira M."/>
            <person name="Rokhsar D.S."/>
        </authorList>
    </citation>
    <scope>NUCLEOTIDE SEQUENCE [LARGE SCALE GENOMIC DNA]</scope>
    <source>
        <strain evidence="9">J</strain>
    </source>
</reference>
<sequence>MVTNSRSGHQQPMRKTHPFPNTIWKCDVSPWVIINQPHLSITKAEVGAPIARIKCQVKRDSSDSSIVHWYIQKENEGLKRILYIADAKPEYDAGTDQSRFDSDKKSDIYTLIIQGIKAEDAATYFCANWDWNKHTD</sequence>
<dbReference type="PROSITE" id="PS50835">
    <property type="entry name" value="IG_LIKE"/>
    <property type="match status" value="1"/>
</dbReference>
<name>A0A974CMA7_XENLA</name>
<dbReference type="GO" id="GO:0016020">
    <property type="term" value="C:membrane"/>
    <property type="evidence" value="ECO:0007669"/>
    <property type="project" value="UniProtKB-SubCell"/>
</dbReference>
<dbReference type="Pfam" id="PF07686">
    <property type="entry name" value="V-set"/>
    <property type="match status" value="1"/>
</dbReference>
<proteinExistence type="predicted"/>
<dbReference type="InterPro" id="IPR013106">
    <property type="entry name" value="Ig_V-set"/>
</dbReference>
<protein>
    <recommendedName>
        <fullName evidence="7">Ig-like domain-containing protein</fullName>
    </recommendedName>
</protein>
<dbReference type="SMART" id="SM00406">
    <property type="entry name" value="IGv"/>
    <property type="match status" value="1"/>
</dbReference>
<keyword evidence="3" id="KW-1133">Transmembrane helix</keyword>
<evidence type="ECO:0000313" key="9">
    <source>
        <dbReference type="Proteomes" id="UP000694892"/>
    </source>
</evidence>
<dbReference type="SUPFAM" id="SSF48726">
    <property type="entry name" value="Immunoglobulin"/>
    <property type="match status" value="1"/>
</dbReference>
<organism evidence="8 9">
    <name type="scientific">Xenopus laevis</name>
    <name type="common">African clawed frog</name>
    <dbReference type="NCBI Taxonomy" id="8355"/>
    <lineage>
        <taxon>Eukaryota</taxon>
        <taxon>Metazoa</taxon>
        <taxon>Chordata</taxon>
        <taxon>Craniata</taxon>
        <taxon>Vertebrata</taxon>
        <taxon>Euteleostomi</taxon>
        <taxon>Amphibia</taxon>
        <taxon>Batrachia</taxon>
        <taxon>Anura</taxon>
        <taxon>Pipoidea</taxon>
        <taxon>Pipidae</taxon>
        <taxon>Xenopodinae</taxon>
        <taxon>Xenopus</taxon>
        <taxon>Xenopus</taxon>
    </lineage>
</organism>
<feature type="domain" description="Ig-like" evidence="7">
    <location>
        <begin position="37"/>
        <end position="126"/>
    </location>
</feature>
<dbReference type="Proteomes" id="UP000694892">
    <property type="component" value="Chromosome 6L"/>
</dbReference>
<evidence type="ECO:0000256" key="3">
    <source>
        <dbReference type="ARBA" id="ARBA00022989"/>
    </source>
</evidence>
<accession>A0A974CMA7</accession>
<keyword evidence="5" id="KW-0675">Receptor</keyword>
<dbReference type="InterPro" id="IPR051117">
    <property type="entry name" value="TRG_var/const_region"/>
</dbReference>
<evidence type="ECO:0000256" key="1">
    <source>
        <dbReference type="ARBA" id="ARBA00004370"/>
    </source>
</evidence>
<dbReference type="PANTHER" id="PTHR19256:SF65">
    <property type="entry name" value="T CELL RECEPTOR GAMMA CONSTANT 1-RELATED"/>
    <property type="match status" value="1"/>
</dbReference>
<keyword evidence="4" id="KW-0472">Membrane</keyword>
<dbReference type="InterPro" id="IPR036179">
    <property type="entry name" value="Ig-like_dom_sf"/>
</dbReference>
<dbReference type="Gene3D" id="2.60.40.10">
    <property type="entry name" value="Immunoglobulins"/>
    <property type="match status" value="1"/>
</dbReference>
<keyword evidence="2" id="KW-0812">Transmembrane</keyword>
<dbReference type="OMA" id="RFRCILE"/>
<dbReference type="InterPro" id="IPR007110">
    <property type="entry name" value="Ig-like_dom"/>
</dbReference>
<comment type="subcellular location">
    <subcellularLocation>
        <location evidence="1">Membrane</location>
    </subcellularLocation>
</comment>
<dbReference type="AlphaFoldDB" id="A0A974CMA7"/>
<gene>
    <name evidence="8" type="ORF">XELAEV_18031267mg</name>
</gene>
<evidence type="ECO:0000313" key="8">
    <source>
        <dbReference type="EMBL" id="OCT76079.1"/>
    </source>
</evidence>
<evidence type="ECO:0000256" key="2">
    <source>
        <dbReference type="ARBA" id="ARBA00022692"/>
    </source>
</evidence>
<evidence type="ECO:0000256" key="4">
    <source>
        <dbReference type="ARBA" id="ARBA00023136"/>
    </source>
</evidence>
<evidence type="ECO:0000256" key="6">
    <source>
        <dbReference type="ARBA" id="ARBA00023319"/>
    </source>
</evidence>
<keyword evidence="6" id="KW-0393">Immunoglobulin domain</keyword>
<dbReference type="InterPro" id="IPR013783">
    <property type="entry name" value="Ig-like_fold"/>
</dbReference>
<evidence type="ECO:0000256" key="5">
    <source>
        <dbReference type="ARBA" id="ARBA00023170"/>
    </source>
</evidence>
<evidence type="ECO:0000259" key="7">
    <source>
        <dbReference type="PROSITE" id="PS50835"/>
    </source>
</evidence>